<dbReference type="InterPro" id="IPR019734">
    <property type="entry name" value="TPR_rpt"/>
</dbReference>
<dbReference type="SUPFAM" id="SSF48452">
    <property type="entry name" value="TPR-like"/>
    <property type="match status" value="1"/>
</dbReference>
<dbReference type="InterPro" id="IPR002110">
    <property type="entry name" value="Ankyrin_rpt"/>
</dbReference>
<evidence type="ECO:0000313" key="8">
    <source>
        <dbReference type="Proteomes" id="UP000676169"/>
    </source>
</evidence>
<feature type="chain" id="PRO_5037056958" evidence="6">
    <location>
        <begin position="22"/>
        <end position="909"/>
    </location>
</feature>
<evidence type="ECO:0000256" key="4">
    <source>
        <dbReference type="PROSITE-ProRule" id="PRU00339"/>
    </source>
</evidence>
<dbReference type="PROSITE" id="PS50005">
    <property type="entry name" value="TPR"/>
    <property type="match status" value="1"/>
</dbReference>
<dbReference type="KEGG" id="lamb:KBB96_12650"/>
<dbReference type="Pfam" id="PF13174">
    <property type="entry name" value="TPR_6"/>
    <property type="match status" value="1"/>
</dbReference>
<feature type="repeat" description="ANK" evidence="3">
    <location>
        <begin position="244"/>
        <end position="272"/>
    </location>
</feature>
<gene>
    <name evidence="7" type="ORF">KBB96_12650</name>
</gene>
<dbReference type="Gene3D" id="1.25.40.20">
    <property type="entry name" value="Ankyrin repeat-containing domain"/>
    <property type="match status" value="2"/>
</dbReference>
<keyword evidence="4" id="KW-0802">TPR repeat</keyword>
<name>A0A975G5Z6_9BACT</name>
<evidence type="ECO:0000256" key="3">
    <source>
        <dbReference type="PROSITE-ProRule" id="PRU00023"/>
    </source>
</evidence>
<dbReference type="RefSeq" id="WP_211629808.1">
    <property type="nucleotide sequence ID" value="NZ_CP073100.1"/>
</dbReference>
<proteinExistence type="predicted"/>
<evidence type="ECO:0000256" key="1">
    <source>
        <dbReference type="ARBA" id="ARBA00022737"/>
    </source>
</evidence>
<dbReference type="PANTHER" id="PTHR24198">
    <property type="entry name" value="ANKYRIN REPEAT AND PROTEIN KINASE DOMAIN-CONTAINING PROTEIN"/>
    <property type="match status" value="1"/>
</dbReference>
<dbReference type="EMBL" id="CP073100">
    <property type="protein sequence ID" value="QUE49719.1"/>
    <property type="molecule type" value="Genomic_DNA"/>
</dbReference>
<sequence length="909" mass="98704">MRSIVLASALTLAAAAAQTSAPPLNELLRDGLFAEEVSQDSEEAARNYNRVLSRAAADEPFIANALFRLAEIRRKQDRRDEAIALYQRLLTRYPDADPQAKLSREALAKLGVADTTSPGPIQEDDESREVQRLEKLLQSSPDLLRKDDFFLDNIQKGWERPIVFLLDHGVAANREAVGNGLVKAATIGHLNIVKAILSRGVDQKGDLAKKALCCAVNAGNTAIVKLLLESGITPLSERAGDIPSHYPPLGLAATRNHLDIARLLLEHGADVNQGPLEEGRSIRVEGLTTSYANPLFAAIANKHAGMVALLIEKRANLNVASSYTEATPLALAADISTKTGTEILSQLLAAGADLKTPVPGSRSLLQRAAFSDNVESLKLLLDRGAVPEPGWIASGFTPSGENARLELLQRYAFPVWSQESKVRIIVSVGGHMSDGAPGKTDSDNNFITTTPILADRDKNDALGCPAALLLEVKFLSASTPATELTLYRRKQEGGYLTIPFDFGNPAPYPELQWGDILMVGYKQSTPPRSGSSSSGWSDEIGTSLLQHVVVPIIVELNGREQALTLHGDCLVYDPTKPVAPWLGSRELAGLLFDHIPDQHITITIHRKGSAGPISIDPNDPGSDKPLRAGDRLVIHRDKQERRKDEVRVVSPDLWFDLRLGEDPFFSREEAERQFLPPTLFQAIADCYTGIRWPDNLPYPSTPLKLLERMHGVRTLLPHPDLAHVRIRRQNSDGGETIIDVNIDEAASRCTNETTSAEARLLDQPLVPGDIVELKTLPGTTDVPWAGFNEAQSRLFTKALSGQVTLVSGGQSIAKDILYAPATMLPSSYGPVPVERSARNRTPLRLAEALRGWGYSDAGTINLTRNGKTSEVSVPAVLLQDGDRIESKSGLLPQGVRPPRPRSAPNTPGR</sequence>
<dbReference type="PANTHER" id="PTHR24198:SF165">
    <property type="entry name" value="ANKYRIN REPEAT-CONTAINING PROTEIN-RELATED"/>
    <property type="match status" value="1"/>
</dbReference>
<dbReference type="InterPro" id="IPR036770">
    <property type="entry name" value="Ankyrin_rpt-contain_sf"/>
</dbReference>
<keyword evidence="8" id="KW-1185">Reference proteome</keyword>
<keyword evidence="6" id="KW-0732">Signal</keyword>
<dbReference type="SMART" id="SM00248">
    <property type="entry name" value="ANK"/>
    <property type="match status" value="5"/>
</dbReference>
<keyword evidence="2 3" id="KW-0040">ANK repeat</keyword>
<dbReference type="PROSITE" id="PS50088">
    <property type="entry name" value="ANK_REPEAT"/>
    <property type="match status" value="1"/>
</dbReference>
<feature type="region of interest" description="Disordered" evidence="5">
    <location>
        <begin position="885"/>
        <end position="909"/>
    </location>
</feature>
<evidence type="ECO:0000256" key="5">
    <source>
        <dbReference type="SAM" id="MobiDB-lite"/>
    </source>
</evidence>
<evidence type="ECO:0000313" key="7">
    <source>
        <dbReference type="EMBL" id="QUE49719.1"/>
    </source>
</evidence>
<dbReference type="InterPro" id="IPR011990">
    <property type="entry name" value="TPR-like_helical_dom_sf"/>
</dbReference>
<organism evidence="7 8">
    <name type="scientific">Luteolibacter ambystomatis</name>
    <dbReference type="NCBI Taxonomy" id="2824561"/>
    <lineage>
        <taxon>Bacteria</taxon>
        <taxon>Pseudomonadati</taxon>
        <taxon>Verrucomicrobiota</taxon>
        <taxon>Verrucomicrobiia</taxon>
        <taxon>Verrucomicrobiales</taxon>
        <taxon>Verrucomicrobiaceae</taxon>
        <taxon>Luteolibacter</taxon>
    </lineage>
</organism>
<feature type="signal peptide" evidence="6">
    <location>
        <begin position="1"/>
        <end position="21"/>
    </location>
</feature>
<dbReference type="Proteomes" id="UP000676169">
    <property type="component" value="Chromosome"/>
</dbReference>
<evidence type="ECO:0000256" key="6">
    <source>
        <dbReference type="SAM" id="SignalP"/>
    </source>
</evidence>
<dbReference type="SUPFAM" id="SSF48403">
    <property type="entry name" value="Ankyrin repeat"/>
    <property type="match status" value="1"/>
</dbReference>
<accession>A0A975G5Z6</accession>
<keyword evidence="1" id="KW-0677">Repeat</keyword>
<dbReference type="Gene3D" id="1.25.40.10">
    <property type="entry name" value="Tetratricopeptide repeat domain"/>
    <property type="match status" value="1"/>
</dbReference>
<dbReference type="AlphaFoldDB" id="A0A975G5Z6"/>
<dbReference type="PROSITE" id="PS50297">
    <property type="entry name" value="ANK_REP_REGION"/>
    <property type="match status" value="1"/>
</dbReference>
<protein>
    <submittedName>
        <fullName evidence="7">Ankyrin repeat domain-containing protein</fullName>
    </submittedName>
</protein>
<evidence type="ECO:0000256" key="2">
    <source>
        <dbReference type="ARBA" id="ARBA00023043"/>
    </source>
</evidence>
<reference evidence="7" key="1">
    <citation type="submission" date="2021-04" db="EMBL/GenBank/DDBJ databases">
        <title>Luteolibacter sp. 32A isolated from the skin of an Anderson's salamander (Ambystoma andersonii).</title>
        <authorList>
            <person name="Spergser J."/>
            <person name="Busse H.-J."/>
        </authorList>
    </citation>
    <scope>NUCLEOTIDE SEQUENCE</scope>
    <source>
        <strain evidence="7">32A</strain>
    </source>
</reference>
<dbReference type="Pfam" id="PF12796">
    <property type="entry name" value="Ank_2"/>
    <property type="match status" value="1"/>
</dbReference>
<feature type="repeat" description="TPR" evidence="4">
    <location>
        <begin position="63"/>
        <end position="96"/>
    </location>
</feature>